<proteinExistence type="predicted"/>
<dbReference type="Proteomes" id="UP001054902">
    <property type="component" value="Unassembled WGS sequence"/>
</dbReference>
<dbReference type="EMBL" id="BLLK01000047">
    <property type="protein sequence ID" value="GFH55218.1"/>
    <property type="molecule type" value="Genomic_DNA"/>
</dbReference>
<reference evidence="1 2" key="1">
    <citation type="journal article" date="2021" name="Sci. Rep.">
        <title>The genome of the diatom Chaetoceros tenuissimus carries an ancient integrated fragment of an extant virus.</title>
        <authorList>
            <person name="Hongo Y."/>
            <person name="Kimura K."/>
            <person name="Takaki Y."/>
            <person name="Yoshida Y."/>
            <person name="Baba S."/>
            <person name="Kobayashi G."/>
            <person name="Nagasaki K."/>
            <person name="Hano T."/>
            <person name="Tomaru Y."/>
        </authorList>
    </citation>
    <scope>NUCLEOTIDE SEQUENCE [LARGE SCALE GENOMIC DNA]</scope>
    <source>
        <strain evidence="1 2">NIES-3715</strain>
    </source>
</reference>
<keyword evidence="2" id="KW-1185">Reference proteome</keyword>
<protein>
    <submittedName>
        <fullName evidence="1">Uncharacterized protein</fullName>
    </submittedName>
</protein>
<name>A0AAD3H9S5_9STRA</name>
<evidence type="ECO:0000313" key="2">
    <source>
        <dbReference type="Proteomes" id="UP001054902"/>
    </source>
</evidence>
<organism evidence="1 2">
    <name type="scientific">Chaetoceros tenuissimus</name>
    <dbReference type="NCBI Taxonomy" id="426638"/>
    <lineage>
        <taxon>Eukaryota</taxon>
        <taxon>Sar</taxon>
        <taxon>Stramenopiles</taxon>
        <taxon>Ochrophyta</taxon>
        <taxon>Bacillariophyta</taxon>
        <taxon>Coscinodiscophyceae</taxon>
        <taxon>Chaetocerotophycidae</taxon>
        <taxon>Chaetocerotales</taxon>
        <taxon>Chaetocerotaceae</taxon>
        <taxon>Chaetoceros</taxon>
    </lineage>
</organism>
<dbReference type="AlphaFoldDB" id="A0AAD3H9S5"/>
<accession>A0AAD3H9S5</accession>
<gene>
    <name evidence="1" type="ORF">CTEN210_11694</name>
</gene>
<sequence length="137" mass="15132">MICLAAEHPHKGDLYGINAVNDKSIQNGNADVDIRISSSNVDEVLYVTYLRKTGPNRDVSKYGNSVLVHRTESKTFDMNSEFIISLQSGKRYKRDWDGEGKLTIEVFSIDIGSPGKANVLIYSGDNDGGMKCDTNLI</sequence>
<comment type="caution">
    <text evidence="1">The sequence shown here is derived from an EMBL/GenBank/DDBJ whole genome shotgun (WGS) entry which is preliminary data.</text>
</comment>
<evidence type="ECO:0000313" key="1">
    <source>
        <dbReference type="EMBL" id="GFH55218.1"/>
    </source>
</evidence>